<dbReference type="RefSeq" id="WP_262507322.1">
    <property type="nucleotide sequence ID" value="NZ_LT670848.1"/>
</dbReference>
<feature type="chain" id="PRO_5012093714" evidence="1">
    <location>
        <begin position="23"/>
        <end position="44"/>
    </location>
</feature>
<keyword evidence="3" id="KW-1185">Reference proteome</keyword>
<dbReference type="AlphaFoldDB" id="A0A1M7M3F3"/>
<dbReference type="EMBL" id="LT670848">
    <property type="protein sequence ID" value="SHM85211.1"/>
    <property type="molecule type" value="Genomic_DNA"/>
</dbReference>
<gene>
    <name evidence="2" type="ORF">SAMN05878281_2259</name>
</gene>
<evidence type="ECO:0000256" key="1">
    <source>
        <dbReference type="SAM" id="SignalP"/>
    </source>
</evidence>
<accession>A0A1M7M3F3</accession>
<protein>
    <submittedName>
        <fullName evidence="2">Uncharacterized protein</fullName>
    </submittedName>
</protein>
<organism evidence="2 3">
    <name type="scientific">Salegentibacter salegens</name>
    <dbReference type="NCBI Taxonomy" id="143223"/>
    <lineage>
        <taxon>Bacteria</taxon>
        <taxon>Pseudomonadati</taxon>
        <taxon>Bacteroidota</taxon>
        <taxon>Flavobacteriia</taxon>
        <taxon>Flavobacteriales</taxon>
        <taxon>Flavobacteriaceae</taxon>
        <taxon>Salegentibacter</taxon>
    </lineage>
</organism>
<proteinExistence type="predicted"/>
<keyword evidence="1" id="KW-0732">Signal</keyword>
<feature type="signal peptide" evidence="1">
    <location>
        <begin position="1"/>
        <end position="22"/>
    </location>
</feature>
<reference evidence="3" key="1">
    <citation type="submission" date="2016-11" db="EMBL/GenBank/DDBJ databases">
        <authorList>
            <person name="Varghese N."/>
            <person name="Submissions S."/>
        </authorList>
    </citation>
    <scope>NUCLEOTIDE SEQUENCE [LARGE SCALE GENOMIC DNA]</scope>
    <source>
        <strain evidence="3">ACAM 48</strain>
    </source>
</reference>
<name>A0A1M7M3F3_9FLAO</name>
<evidence type="ECO:0000313" key="2">
    <source>
        <dbReference type="EMBL" id="SHM85211.1"/>
    </source>
</evidence>
<sequence length="44" mass="4981">MKKNLRTLFSLFLVAGALQVQAQKEMVDKIVNEANDNSKWLSSN</sequence>
<dbReference type="STRING" id="143223.SAMN05878281_2259"/>
<dbReference type="Proteomes" id="UP000190235">
    <property type="component" value="Chromosome I"/>
</dbReference>
<evidence type="ECO:0000313" key="3">
    <source>
        <dbReference type="Proteomes" id="UP000190235"/>
    </source>
</evidence>